<sequence>MESTKYDSTYVLYKDGVERAPPGTQWGAASWTEDTSRCNTRAPAGHLRSPSRSWRPPRPPHTRPPRRPPTSPQKKQPSNSHNNKRNNRPSNNNTRLPRNICRSNSSSRRSRSRSQRRTTSTGPCFIPQPDLQQQYTPYFKETRPASHMLGGGGFPLHYLKQNGGVLSLEGPLDQYGAPELRHLPDIVQPEAPKPRKAQPNSELRLFKCLTCGKDFKQKSTLLQHERIHTDSRPYGCPECGKRFRQQSHLTQHLRIHANEKPYACVYCRALLPPARHPQQHLRIHSDVSPHLIFKNGTRRRCGRRTYRSPGRGQREVQSTYGDADAKTGRCAILLLARDTAQYPAYFKDTKGLNHTVFSSGLSLHYPTCSAACDASVRPLSDLSEGVQAEIDSAPARLHPHRVAAYPCPECGKRFRQQSHLTQHLRIHTNEKPMAACTAALLRRQRTILNQHLRIHTGEKPYKCTNAEKTSDRRRSSISTRGRTRATVHSAARCRTAGGGSPPSPRRGARTPIRHRGRCAGLRRGEARAVLPAVLRAAVPAVPAASGAGEFKPVVGPGAPLACLPAQ</sequence>
<comment type="caution">
    <text evidence="1">The sequence shown here is derived from an EMBL/GenBank/DDBJ whole genome shotgun (WGS) entry which is preliminary data.</text>
</comment>
<evidence type="ECO:0000313" key="1">
    <source>
        <dbReference type="EMBL" id="KAI8426006.1"/>
    </source>
</evidence>
<proteinExistence type="predicted"/>
<gene>
    <name evidence="1" type="ORF">MSG28_004982</name>
</gene>
<name>A0ACC0JPC0_CHOFU</name>
<keyword evidence="2" id="KW-1185">Reference proteome</keyword>
<organism evidence="1 2">
    <name type="scientific">Choristoneura fumiferana</name>
    <name type="common">Spruce budworm moth</name>
    <name type="synonym">Archips fumiferana</name>
    <dbReference type="NCBI Taxonomy" id="7141"/>
    <lineage>
        <taxon>Eukaryota</taxon>
        <taxon>Metazoa</taxon>
        <taxon>Ecdysozoa</taxon>
        <taxon>Arthropoda</taxon>
        <taxon>Hexapoda</taxon>
        <taxon>Insecta</taxon>
        <taxon>Pterygota</taxon>
        <taxon>Neoptera</taxon>
        <taxon>Endopterygota</taxon>
        <taxon>Lepidoptera</taxon>
        <taxon>Glossata</taxon>
        <taxon>Ditrysia</taxon>
        <taxon>Tortricoidea</taxon>
        <taxon>Tortricidae</taxon>
        <taxon>Tortricinae</taxon>
        <taxon>Choristoneura</taxon>
    </lineage>
</organism>
<accession>A0ACC0JPC0</accession>
<evidence type="ECO:0000313" key="2">
    <source>
        <dbReference type="Proteomes" id="UP001064048"/>
    </source>
</evidence>
<protein>
    <submittedName>
        <fullName evidence="1">Uncharacterized protein</fullName>
    </submittedName>
</protein>
<reference evidence="1 2" key="1">
    <citation type="journal article" date="2022" name="Genome Biol. Evol.">
        <title>The Spruce Budworm Genome: Reconstructing the Evolutionary History of Antifreeze Proteins.</title>
        <authorList>
            <person name="Beliveau C."/>
            <person name="Gagne P."/>
            <person name="Picq S."/>
            <person name="Vernygora O."/>
            <person name="Keeling C.I."/>
            <person name="Pinkney K."/>
            <person name="Doucet D."/>
            <person name="Wen F."/>
            <person name="Johnston J.S."/>
            <person name="Maaroufi H."/>
            <person name="Boyle B."/>
            <person name="Laroche J."/>
            <person name="Dewar K."/>
            <person name="Juretic N."/>
            <person name="Blackburn G."/>
            <person name="Nisole A."/>
            <person name="Brunet B."/>
            <person name="Brandao M."/>
            <person name="Lumley L."/>
            <person name="Duan J."/>
            <person name="Quan G."/>
            <person name="Lucarotti C.J."/>
            <person name="Roe A.D."/>
            <person name="Sperling F.A.H."/>
            <person name="Levesque R.C."/>
            <person name="Cusson M."/>
        </authorList>
    </citation>
    <scope>NUCLEOTIDE SEQUENCE [LARGE SCALE GENOMIC DNA]</scope>
    <source>
        <strain evidence="1">Glfc:IPQL:Cfum</strain>
    </source>
</reference>
<dbReference type="Proteomes" id="UP001064048">
    <property type="component" value="Chromosome 8"/>
</dbReference>
<dbReference type="EMBL" id="CM046108">
    <property type="protein sequence ID" value="KAI8426006.1"/>
    <property type="molecule type" value="Genomic_DNA"/>
</dbReference>